<accession>A0A8S5UJE8</accession>
<protein>
    <recommendedName>
        <fullName evidence="2">Head-tail joining protein</fullName>
    </recommendedName>
</protein>
<evidence type="ECO:0000313" key="1">
    <source>
        <dbReference type="EMBL" id="DAF94613.1"/>
    </source>
</evidence>
<name>A0A8S5UJE8_9CAUD</name>
<dbReference type="InterPro" id="IPR038666">
    <property type="entry name" value="SSP1_head-tail_sf"/>
</dbReference>
<reference evidence="1" key="1">
    <citation type="journal article" date="2021" name="Proc. Natl. Acad. Sci. U.S.A.">
        <title>A Catalog of Tens of Thousands of Viruses from Human Metagenomes Reveals Hidden Associations with Chronic Diseases.</title>
        <authorList>
            <person name="Tisza M.J."/>
            <person name="Buck C.B."/>
        </authorList>
    </citation>
    <scope>NUCLEOTIDE SEQUENCE</scope>
    <source>
        <strain evidence="1">Ct3gT1</strain>
    </source>
</reference>
<proteinExistence type="predicted"/>
<dbReference type="EMBL" id="BK016094">
    <property type="protein sequence ID" value="DAF94613.1"/>
    <property type="molecule type" value="Genomic_DNA"/>
</dbReference>
<evidence type="ECO:0008006" key="2">
    <source>
        <dbReference type="Google" id="ProtNLM"/>
    </source>
</evidence>
<organism evidence="1">
    <name type="scientific">Siphoviridae sp. ct3gT1</name>
    <dbReference type="NCBI Taxonomy" id="2825323"/>
    <lineage>
        <taxon>Viruses</taxon>
        <taxon>Duplodnaviria</taxon>
        <taxon>Heunggongvirae</taxon>
        <taxon>Uroviricota</taxon>
        <taxon>Caudoviricetes</taxon>
    </lineage>
</organism>
<dbReference type="Gene3D" id="2.40.10.270">
    <property type="entry name" value="Bacteriophage SPP1 head-tail adaptor protein"/>
    <property type="match status" value="1"/>
</dbReference>
<sequence length="113" mass="13523">MFYNKEINIYAYGSHEDKHGIDREGYSKINDEPIMVDMQPYNSEKAKKDYGYNIECTRRMFCDIIPEITEDCIIKYNNKFFEIKEIPWDDDGFYEILLNEINGVNILEVEENE</sequence>